<evidence type="ECO:0000256" key="2">
    <source>
        <dbReference type="ARBA" id="ARBA00022475"/>
    </source>
</evidence>
<feature type="transmembrane region" description="Helical" evidence="7">
    <location>
        <begin position="30"/>
        <end position="54"/>
    </location>
</feature>
<dbReference type="InterPro" id="IPR036938">
    <property type="entry name" value="PAP2/HPO_sf"/>
</dbReference>
<keyword evidence="10" id="KW-1185">Reference proteome</keyword>
<dbReference type="InterPro" id="IPR000326">
    <property type="entry name" value="PAP2/HPO"/>
</dbReference>
<keyword evidence="2" id="KW-1003">Cell membrane</keyword>
<dbReference type="RefSeq" id="WP_015328139.1">
    <property type="nucleotide sequence ID" value="NC_019978.1"/>
</dbReference>
<dbReference type="GO" id="GO:0016787">
    <property type="term" value="F:hydrolase activity"/>
    <property type="evidence" value="ECO:0007669"/>
    <property type="project" value="UniProtKB-KW"/>
</dbReference>
<dbReference type="Proteomes" id="UP000010880">
    <property type="component" value="Chromosome"/>
</dbReference>
<evidence type="ECO:0000256" key="3">
    <source>
        <dbReference type="ARBA" id="ARBA00022692"/>
    </source>
</evidence>
<organism evidence="9 10">
    <name type="scientific">Halobacteroides halobius (strain ATCC 35273 / DSM 5150 / MD-1)</name>
    <dbReference type="NCBI Taxonomy" id="748449"/>
    <lineage>
        <taxon>Bacteria</taxon>
        <taxon>Bacillati</taxon>
        <taxon>Bacillota</taxon>
        <taxon>Clostridia</taxon>
        <taxon>Halanaerobiales</taxon>
        <taxon>Halobacteroidaceae</taxon>
        <taxon>Halobacteroides</taxon>
    </lineage>
</organism>
<dbReference type="Pfam" id="PF01569">
    <property type="entry name" value="PAP2"/>
    <property type="match status" value="1"/>
</dbReference>
<gene>
    <name evidence="9" type="ordered locus">Halha_2553</name>
</gene>
<evidence type="ECO:0000256" key="6">
    <source>
        <dbReference type="ARBA" id="ARBA00023136"/>
    </source>
</evidence>
<evidence type="ECO:0000256" key="5">
    <source>
        <dbReference type="ARBA" id="ARBA00022989"/>
    </source>
</evidence>
<dbReference type="STRING" id="748449.Halha_2553"/>
<dbReference type="SUPFAM" id="SSF48317">
    <property type="entry name" value="Acid phosphatase/Vanadium-dependent haloperoxidase"/>
    <property type="match status" value="1"/>
</dbReference>
<proteinExistence type="predicted"/>
<sequence length="174" mass="19364">MAYLLQKIVNQDIKLFYFLNRRIKCRLLDWLMPLVTHLGGAIFTIAFGGLLFFLGEQNLKQVGSEIILSVLISGTVVQVIKRIINRNRPYKILKEVNLTKASFRNYSFPSGHTTAIFSLAVTVGFNFPNFILISQSLAVLVGLSRAYLGVHYPSDIVSGAAIGIYFSNLIHGAI</sequence>
<keyword evidence="4" id="KW-0378">Hydrolase</keyword>
<dbReference type="EMBL" id="CP003359">
    <property type="protein sequence ID" value="AGB42427.1"/>
    <property type="molecule type" value="Genomic_DNA"/>
</dbReference>
<comment type="subcellular location">
    <subcellularLocation>
        <location evidence="1">Cell membrane</location>
        <topology evidence="1">Multi-pass membrane protein</topology>
    </subcellularLocation>
</comment>
<keyword evidence="6 7" id="KW-0472">Membrane</keyword>
<evidence type="ECO:0000259" key="8">
    <source>
        <dbReference type="SMART" id="SM00014"/>
    </source>
</evidence>
<protein>
    <submittedName>
        <fullName evidence="9">Membrane-associated phospholipid phosphatase</fullName>
    </submittedName>
</protein>
<dbReference type="GO" id="GO:0005886">
    <property type="term" value="C:plasma membrane"/>
    <property type="evidence" value="ECO:0007669"/>
    <property type="project" value="UniProtKB-SubCell"/>
</dbReference>
<evidence type="ECO:0000256" key="1">
    <source>
        <dbReference type="ARBA" id="ARBA00004651"/>
    </source>
</evidence>
<dbReference type="AlphaFoldDB" id="L0KAV8"/>
<dbReference type="OrthoDB" id="9789113at2"/>
<feature type="transmembrane region" description="Helical" evidence="7">
    <location>
        <begin position="66"/>
        <end position="84"/>
    </location>
</feature>
<dbReference type="HOGENOM" id="CLU_072573_10_2_9"/>
<evidence type="ECO:0000256" key="4">
    <source>
        <dbReference type="ARBA" id="ARBA00022801"/>
    </source>
</evidence>
<evidence type="ECO:0000313" key="10">
    <source>
        <dbReference type="Proteomes" id="UP000010880"/>
    </source>
</evidence>
<evidence type="ECO:0000313" key="9">
    <source>
        <dbReference type="EMBL" id="AGB42427.1"/>
    </source>
</evidence>
<dbReference type="eggNOG" id="COG0671">
    <property type="taxonomic scope" value="Bacteria"/>
</dbReference>
<dbReference type="PANTHER" id="PTHR14969">
    <property type="entry name" value="SPHINGOSINE-1-PHOSPHATE PHOSPHOHYDROLASE"/>
    <property type="match status" value="1"/>
</dbReference>
<accession>L0KAV8</accession>
<dbReference type="SMART" id="SM00014">
    <property type="entry name" value="acidPPc"/>
    <property type="match status" value="1"/>
</dbReference>
<name>L0KAV8_HALHC</name>
<dbReference type="KEGG" id="hhl:Halha_2553"/>
<keyword evidence="3 7" id="KW-0812">Transmembrane</keyword>
<reference evidence="10" key="1">
    <citation type="submission" date="2012-02" db="EMBL/GenBank/DDBJ databases">
        <title>The complete genome of Halobacteroides halobius DSM 5150.</title>
        <authorList>
            <person name="Lucas S."/>
            <person name="Copeland A."/>
            <person name="Lapidus A."/>
            <person name="Glavina del Rio T."/>
            <person name="Dalin E."/>
            <person name="Tice H."/>
            <person name="Bruce D."/>
            <person name="Goodwin L."/>
            <person name="Pitluck S."/>
            <person name="Peters L."/>
            <person name="Mikhailova N."/>
            <person name="Gu W."/>
            <person name="Kyrpides N."/>
            <person name="Mavromatis K."/>
            <person name="Ivanova N."/>
            <person name="Brettin T."/>
            <person name="Detter J.C."/>
            <person name="Han C."/>
            <person name="Larimer F."/>
            <person name="Land M."/>
            <person name="Hauser L."/>
            <person name="Markowitz V."/>
            <person name="Cheng J.-F."/>
            <person name="Hugenholtz P."/>
            <person name="Woyke T."/>
            <person name="Wu D."/>
            <person name="Tindall B."/>
            <person name="Pomrenke H."/>
            <person name="Brambilla E."/>
            <person name="Klenk H.-P."/>
            <person name="Eisen J.A."/>
        </authorList>
    </citation>
    <scope>NUCLEOTIDE SEQUENCE [LARGE SCALE GENOMIC DNA]</scope>
    <source>
        <strain evidence="10">ATCC 35273 / DSM 5150 / MD-1</strain>
    </source>
</reference>
<evidence type="ECO:0000256" key="7">
    <source>
        <dbReference type="SAM" id="Phobius"/>
    </source>
</evidence>
<dbReference type="PANTHER" id="PTHR14969:SF62">
    <property type="entry name" value="DECAPRENYLPHOSPHORYL-5-PHOSPHORIBOSE PHOSPHATASE RV3807C-RELATED"/>
    <property type="match status" value="1"/>
</dbReference>
<keyword evidence="5 7" id="KW-1133">Transmembrane helix</keyword>
<dbReference type="Gene3D" id="1.20.144.10">
    <property type="entry name" value="Phosphatidic acid phosphatase type 2/haloperoxidase"/>
    <property type="match status" value="1"/>
</dbReference>
<feature type="domain" description="Phosphatidic acid phosphatase type 2/haloperoxidase" evidence="8">
    <location>
        <begin position="62"/>
        <end position="171"/>
    </location>
</feature>